<accession>A0A8S1PNI5</accession>
<feature type="region of interest" description="Disordered" evidence="1">
    <location>
        <begin position="1"/>
        <end position="23"/>
    </location>
</feature>
<dbReference type="AlphaFoldDB" id="A0A8S1PNI5"/>
<sequence length="144" mass="17391">MELERGSLPKDLISEPSPSLPKDFPSELIPKNICEVEFFDLIRCTYQDGSQMTCPKEFKKFLECKRERDLKLFNALQKWEIQRVKDHNPAMQQMYKQGLQNKINRLTEAVSVMPTNFWYLHKRQRYETDIEQLQWRLFNLNKYV</sequence>
<evidence type="ECO:0000313" key="2">
    <source>
        <dbReference type="EMBL" id="CAD8104917.1"/>
    </source>
</evidence>
<reference evidence="2" key="1">
    <citation type="submission" date="2021-01" db="EMBL/GenBank/DDBJ databases">
        <authorList>
            <consortium name="Genoscope - CEA"/>
            <person name="William W."/>
        </authorList>
    </citation>
    <scope>NUCLEOTIDE SEQUENCE</scope>
</reference>
<evidence type="ECO:0008006" key="4">
    <source>
        <dbReference type="Google" id="ProtNLM"/>
    </source>
</evidence>
<evidence type="ECO:0000256" key="1">
    <source>
        <dbReference type="SAM" id="MobiDB-lite"/>
    </source>
</evidence>
<evidence type="ECO:0000313" key="3">
    <source>
        <dbReference type="Proteomes" id="UP000688137"/>
    </source>
</evidence>
<protein>
    <recommendedName>
        <fullName evidence="4">CHCH domain-containing protein</fullName>
    </recommendedName>
</protein>
<organism evidence="2 3">
    <name type="scientific">Paramecium primaurelia</name>
    <dbReference type="NCBI Taxonomy" id="5886"/>
    <lineage>
        <taxon>Eukaryota</taxon>
        <taxon>Sar</taxon>
        <taxon>Alveolata</taxon>
        <taxon>Ciliophora</taxon>
        <taxon>Intramacronucleata</taxon>
        <taxon>Oligohymenophorea</taxon>
        <taxon>Peniculida</taxon>
        <taxon>Parameciidae</taxon>
        <taxon>Paramecium</taxon>
    </lineage>
</organism>
<dbReference type="Proteomes" id="UP000688137">
    <property type="component" value="Unassembled WGS sequence"/>
</dbReference>
<name>A0A8S1PNI5_PARPR</name>
<gene>
    <name evidence="2" type="ORF">PPRIM_AZ9-3.1.T1250135</name>
</gene>
<dbReference type="EMBL" id="CAJJDM010000128">
    <property type="protein sequence ID" value="CAD8104917.1"/>
    <property type="molecule type" value="Genomic_DNA"/>
</dbReference>
<comment type="caution">
    <text evidence="2">The sequence shown here is derived from an EMBL/GenBank/DDBJ whole genome shotgun (WGS) entry which is preliminary data.</text>
</comment>
<proteinExistence type="predicted"/>
<keyword evidence="3" id="KW-1185">Reference proteome</keyword>
<dbReference type="OMA" id="CEVEFFD"/>